<feature type="transmembrane region" description="Helical" evidence="1">
    <location>
        <begin position="7"/>
        <end position="24"/>
    </location>
</feature>
<evidence type="ECO:0000313" key="3">
    <source>
        <dbReference type="Proteomes" id="UP000198901"/>
    </source>
</evidence>
<protein>
    <submittedName>
        <fullName evidence="2">Uncharacterized protein</fullName>
    </submittedName>
</protein>
<feature type="transmembrane region" description="Helical" evidence="1">
    <location>
        <begin position="30"/>
        <end position="47"/>
    </location>
</feature>
<evidence type="ECO:0000256" key="1">
    <source>
        <dbReference type="SAM" id="Phobius"/>
    </source>
</evidence>
<gene>
    <name evidence="2" type="ORF">SAMN04488090_3794</name>
</gene>
<reference evidence="2 3" key="1">
    <citation type="submission" date="2016-10" db="EMBL/GenBank/DDBJ databases">
        <authorList>
            <person name="de Groot N.N."/>
        </authorList>
    </citation>
    <scope>NUCLEOTIDE SEQUENCE [LARGE SCALE GENOMIC DNA]</scope>
    <source>
        <strain evidence="2 3">DSM 21668</strain>
    </source>
</reference>
<keyword evidence="3" id="KW-1185">Reference proteome</keyword>
<sequence length="73" mass="7490">MLNLISIFIGIVAFVLAFVGLIPLVGVVNWIAIPIAFVGLGIGALSSAKGGRNLNTIVLVVAVIRLFLGGGFL</sequence>
<dbReference type="Proteomes" id="UP000198901">
    <property type="component" value="Unassembled WGS sequence"/>
</dbReference>
<dbReference type="EMBL" id="FNGS01000007">
    <property type="protein sequence ID" value="SDM58523.1"/>
    <property type="molecule type" value="Genomic_DNA"/>
</dbReference>
<proteinExistence type="predicted"/>
<dbReference type="RefSeq" id="WP_093205868.1">
    <property type="nucleotide sequence ID" value="NZ_FNGS01000007.1"/>
</dbReference>
<organism evidence="2 3">
    <name type="scientific">Siphonobacter aquaeclarae</name>
    <dbReference type="NCBI Taxonomy" id="563176"/>
    <lineage>
        <taxon>Bacteria</taxon>
        <taxon>Pseudomonadati</taxon>
        <taxon>Bacteroidota</taxon>
        <taxon>Cytophagia</taxon>
        <taxon>Cytophagales</taxon>
        <taxon>Cytophagaceae</taxon>
        <taxon>Siphonobacter</taxon>
    </lineage>
</organism>
<dbReference type="AlphaFoldDB" id="A0A1G9UFD5"/>
<keyword evidence="1" id="KW-0472">Membrane</keyword>
<dbReference type="OrthoDB" id="964821at2"/>
<accession>A0A1G9UFD5</accession>
<name>A0A1G9UFD5_9BACT</name>
<feature type="transmembrane region" description="Helical" evidence="1">
    <location>
        <begin position="54"/>
        <end position="72"/>
    </location>
</feature>
<keyword evidence="1" id="KW-0812">Transmembrane</keyword>
<keyword evidence="1" id="KW-1133">Transmembrane helix</keyword>
<evidence type="ECO:0000313" key="2">
    <source>
        <dbReference type="EMBL" id="SDM58523.1"/>
    </source>
</evidence>